<feature type="compositionally biased region" description="Low complexity" evidence="1">
    <location>
        <begin position="1"/>
        <end position="19"/>
    </location>
</feature>
<feature type="domain" description="DUF7511" evidence="2">
    <location>
        <begin position="23"/>
        <end position="68"/>
    </location>
</feature>
<name>A0ABU2FZT8_9EURY</name>
<reference evidence="3 4" key="1">
    <citation type="submission" date="2022-06" db="EMBL/GenBank/DDBJ databases">
        <title>Halogeometricum sp. a new haloarchaeum isolate from saline soil.</title>
        <authorList>
            <person name="Strakova D."/>
            <person name="Galisteo C."/>
            <person name="Sanchez-Porro C."/>
            <person name="Ventosa A."/>
        </authorList>
    </citation>
    <scope>NUCLEOTIDE SEQUENCE [LARGE SCALE GENOMIC DNA]</scope>
    <source>
        <strain evidence="4">S3BR25-2</strain>
    </source>
</reference>
<dbReference type="RefSeq" id="WP_310927907.1">
    <property type="nucleotide sequence ID" value="NZ_JAMQOQ010000002.1"/>
</dbReference>
<evidence type="ECO:0000313" key="4">
    <source>
        <dbReference type="Proteomes" id="UP001254813"/>
    </source>
</evidence>
<protein>
    <recommendedName>
        <fullName evidence="2">DUF7511 domain-containing protein</fullName>
    </recommendedName>
</protein>
<keyword evidence="4" id="KW-1185">Reference proteome</keyword>
<evidence type="ECO:0000256" key="1">
    <source>
        <dbReference type="SAM" id="MobiDB-lite"/>
    </source>
</evidence>
<dbReference type="Proteomes" id="UP001254813">
    <property type="component" value="Unassembled WGS sequence"/>
</dbReference>
<comment type="caution">
    <text evidence="3">The sequence shown here is derived from an EMBL/GenBank/DDBJ whole genome shotgun (WGS) entry which is preliminary data.</text>
</comment>
<evidence type="ECO:0000259" key="2">
    <source>
        <dbReference type="Pfam" id="PF24351"/>
    </source>
</evidence>
<dbReference type="Pfam" id="PF24351">
    <property type="entry name" value="DUF7511"/>
    <property type="match status" value="1"/>
</dbReference>
<feature type="region of interest" description="Disordered" evidence="1">
    <location>
        <begin position="1"/>
        <end position="20"/>
    </location>
</feature>
<proteinExistence type="predicted"/>
<dbReference type="InterPro" id="IPR055933">
    <property type="entry name" value="DUF7511"/>
</dbReference>
<dbReference type="EMBL" id="JAMQOQ010000002">
    <property type="protein sequence ID" value="MDS0294061.1"/>
    <property type="molecule type" value="Genomic_DNA"/>
</dbReference>
<accession>A0ABU2FZT8</accession>
<sequence length="68" mass="7553">MSTDAPLTDDADAPHAATASETLVSTVVEYDDESDECTIYPLHADDEERVTTWVSAKRESYVSLDEMR</sequence>
<gene>
    <name evidence="3" type="ORF">NDI79_07740</name>
</gene>
<organism evidence="3 4">
    <name type="scientific">Halogeometricum luteum</name>
    <dbReference type="NCBI Taxonomy" id="2950537"/>
    <lineage>
        <taxon>Archaea</taxon>
        <taxon>Methanobacteriati</taxon>
        <taxon>Methanobacteriota</taxon>
        <taxon>Stenosarchaea group</taxon>
        <taxon>Halobacteria</taxon>
        <taxon>Halobacteriales</taxon>
        <taxon>Haloferacaceae</taxon>
        <taxon>Halogeometricum</taxon>
    </lineage>
</organism>
<evidence type="ECO:0000313" key="3">
    <source>
        <dbReference type="EMBL" id="MDS0294061.1"/>
    </source>
</evidence>